<reference evidence="2 3" key="1">
    <citation type="submission" date="2024-10" db="EMBL/GenBank/DDBJ databases">
        <title>Updated reference genomes for cyclostephanoid diatoms.</title>
        <authorList>
            <person name="Roberts W.R."/>
            <person name="Alverson A.J."/>
        </authorList>
    </citation>
    <scope>NUCLEOTIDE SEQUENCE [LARGE SCALE GENOMIC DNA]</scope>
    <source>
        <strain evidence="2 3">AJA010-31</strain>
    </source>
</reference>
<dbReference type="AlphaFoldDB" id="A0ABD3N080"/>
<proteinExistence type="predicted"/>
<gene>
    <name evidence="2" type="ORF">ACHAWO_011044</name>
</gene>
<evidence type="ECO:0000256" key="1">
    <source>
        <dbReference type="SAM" id="SignalP"/>
    </source>
</evidence>
<feature type="signal peptide" evidence="1">
    <location>
        <begin position="1"/>
        <end position="22"/>
    </location>
</feature>
<evidence type="ECO:0000313" key="3">
    <source>
        <dbReference type="Proteomes" id="UP001530400"/>
    </source>
</evidence>
<dbReference type="Proteomes" id="UP001530400">
    <property type="component" value="Unassembled WGS sequence"/>
</dbReference>
<accession>A0ABD3N080</accession>
<comment type="caution">
    <text evidence="2">The sequence shown here is derived from an EMBL/GenBank/DDBJ whole genome shotgun (WGS) entry which is preliminary data.</text>
</comment>
<dbReference type="EMBL" id="JALLPJ020001330">
    <property type="protein sequence ID" value="KAL3769531.1"/>
    <property type="molecule type" value="Genomic_DNA"/>
</dbReference>
<name>A0ABD3N080_9STRA</name>
<keyword evidence="3" id="KW-1185">Reference proteome</keyword>
<evidence type="ECO:0000313" key="2">
    <source>
        <dbReference type="EMBL" id="KAL3769531.1"/>
    </source>
</evidence>
<keyword evidence="1" id="KW-0732">Signal</keyword>
<feature type="chain" id="PRO_5044868212" evidence="1">
    <location>
        <begin position="23"/>
        <end position="342"/>
    </location>
</feature>
<protein>
    <submittedName>
        <fullName evidence="2">Uncharacterized protein</fullName>
    </submittedName>
</protein>
<organism evidence="2 3">
    <name type="scientific">Cyclotella atomus</name>
    <dbReference type="NCBI Taxonomy" id="382360"/>
    <lineage>
        <taxon>Eukaryota</taxon>
        <taxon>Sar</taxon>
        <taxon>Stramenopiles</taxon>
        <taxon>Ochrophyta</taxon>
        <taxon>Bacillariophyta</taxon>
        <taxon>Coscinodiscophyceae</taxon>
        <taxon>Thalassiosirophycidae</taxon>
        <taxon>Stephanodiscales</taxon>
        <taxon>Stephanodiscaceae</taxon>
        <taxon>Cyclotella</taxon>
    </lineage>
</organism>
<sequence>MKFVSATSSILLWALHTPEAGAARTSPPKGEEDFNSGVYHGADVAEYIWDKHDASCSNISSFPTQVNNYLKKHYPTDTGNWRTDAFNVGVEAGADQVVEKYEDQCKGPIPQCSDGYDCKSCLSNPDCTWFQDIGYCETGCGMEGCGASICPEDIDTCKDCLGGPSSPASGQFSWSPYTDECLSDCMWGPADAPCYKAKSSADPSGYGPEICSEISESPTPSPTISLPIDQCSDGWNCESCTSNSECTWFADLGHCETMCGQLGCGATVCSAEITTCEECLGGNSAGQFSWSPYTSECVEDCMFAPADAPCFKGKTSYSSSGYGPEVCSEINTMHGKSAVAYL</sequence>